<protein>
    <recommendedName>
        <fullName evidence="3">ZP domain-containing protein</fullName>
    </recommendedName>
</protein>
<dbReference type="InterPro" id="IPR042235">
    <property type="entry name" value="ZP-C_dom"/>
</dbReference>
<evidence type="ECO:0000313" key="5">
    <source>
        <dbReference type="Proteomes" id="UP000007110"/>
    </source>
</evidence>
<dbReference type="AlphaFoldDB" id="A0A7M7NNG6"/>
<dbReference type="InterPro" id="IPR001507">
    <property type="entry name" value="ZP_dom"/>
</dbReference>
<dbReference type="Pfam" id="PF00100">
    <property type="entry name" value="Zona_pellucida"/>
    <property type="match status" value="1"/>
</dbReference>
<reference evidence="5" key="1">
    <citation type="submission" date="2015-02" db="EMBL/GenBank/DDBJ databases">
        <title>Genome sequencing for Strongylocentrotus purpuratus.</title>
        <authorList>
            <person name="Murali S."/>
            <person name="Liu Y."/>
            <person name="Vee V."/>
            <person name="English A."/>
            <person name="Wang M."/>
            <person name="Skinner E."/>
            <person name="Han Y."/>
            <person name="Muzny D.M."/>
            <person name="Worley K.C."/>
            <person name="Gibbs R.A."/>
        </authorList>
    </citation>
    <scope>NUCLEOTIDE SEQUENCE</scope>
</reference>
<dbReference type="PANTHER" id="PTHR14002:SF43">
    <property type="entry name" value="DELTA-LIKE PROTEIN"/>
    <property type="match status" value="1"/>
</dbReference>
<evidence type="ECO:0000313" key="4">
    <source>
        <dbReference type="EnsemblMetazoa" id="XP_030838876"/>
    </source>
</evidence>
<sequence>MSIDSCWATPEAESNAAVRYDLIKNRCKDDSTVRLFSDLGHLKQGFSFEAFTFPGDYGQKSVYIHCSVYMCVASNPESRCQQGCIHGIVRRSSRTLSNVIAHTVSSGRISVH</sequence>
<dbReference type="PROSITE" id="PS51034">
    <property type="entry name" value="ZP_2"/>
    <property type="match status" value="1"/>
</dbReference>
<proteinExistence type="predicted"/>
<dbReference type="InParanoid" id="A0A7M7NNG6"/>
<dbReference type="KEGG" id="spu:105442019"/>
<organism evidence="4 5">
    <name type="scientific">Strongylocentrotus purpuratus</name>
    <name type="common">Purple sea urchin</name>
    <dbReference type="NCBI Taxonomy" id="7668"/>
    <lineage>
        <taxon>Eukaryota</taxon>
        <taxon>Metazoa</taxon>
        <taxon>Echinodermata</taxon>
        <taxon>Eleutherozoa</taxon>
        <taxon>Echinozoa</taxon>
        <taxon>Echinoidea</taxon>
        <taxon>Euechinoidea</taxon>
        <taxon>Echinacea</taxon>
        <taxon>Camarodonta</taxon>
        <taxon>Echinidea</taxon>
        <taxon>Strongylocentrotidae</taxon>
        <taxon>Strongylocentrotus</taxon>
    </lineage>
</organism>
<reference evidence="4" key="2">
    <citation type="submission" date="2021-01" db="UniProtKB">
        <authorList>
            <consortium name="EnsemblMetazoa"/>
        </authorList>
    </citation>
    <scope>IDENTIFICATION</scope>
</reference>
<evidence type="ECO:0000256" key="1">
    <source>
        <dbReference type="ARBA" id="ARBA00022729"/>
    </source>
</evidence>
<evidence type="ECO:0000256" key="2">
    <source>
        <dbReference type="ARBA" id="ARBA00023157"/>
    </source>
</evidence>
<keyword evidence="2" id="KW-1015">Disulfide bond</keyword>
<feature type="domain" description="ZP" evidence="3">
    <location>
        <begin position="1"/>
        <end position="87"/>
    </location>
</feature>
<dbReference type="EnsemblMetazoa" id="XM_030983016">
    <property type="protein sequence ID" value="XP_030838876"/>
    <property type="gene ID" value="LOC105442019"/>
</dbReference>
<evidence type="ECO:0000259" key="3">
    <source>
        <dbReference type="PROSITE" id="PS51034"/>
    </source>
</evidence>
<dbReference type="Gene3D" id="2.60.40.4100">
    <property type="entry name" value="Zona pellucida, ZP-C domain"/>
    <property type="match status" value="1"/>
</dbReference>
<keyword evidence="1" id="KW-0732">Signal</keyword>
<dbReference type="Proteomes" id="UP000007110">
    <property type="component" value="Unassembled WGS sequence"/>
</dbReference>
<dbReference type="RefSeq" id="XP_030838876.1">
    <property type="nucleotide sequence ID" value="XM_030983016.1"/>
</dbReference>
<keyword evidence="5" id="KW-1185">Reference proteome</keyword>
<accession>A0A7M7NNG6</accession>
<dbReference type="InterPro" id="IPR055355">
    <property type="entry name" value="ZP-C"/>
</dbReference>
<dbReference type="PANTHER" id="PTHR14002">
    <property type="entry name" value="ENDOGLIN/TGF-BETA RECEPTOR TYPE III"/>
    <property type="match status" value="1"/>
</dbReference>
<dbReference type="OrthoDB" id="10063988at2759"/>
<dbReference type="GeneID" id="105442019"/>
<name>A0A7M7NNG6_STRPU</name>